<dbReference type="Proteomes" id="UP000054270">
    <property type="component" value="Unassembled WGS sequence"/>
</dbReference>
<sequence length="86" mass="9477">MSEITSFQHTNNVESTTPIVHSQGQAPLGEYTTNNGHQDAPDPGSDKAILKPKLLTGESLRNIINAEKHQRHLESMGQSEKELSKK</sequence>
<dbReference type="AlphaFoldDB" id="A0A0D2NJ03"/>
<evidence type="ECO:0000313" key="3">
    <source>
        <dbReference type="Proteomes" id="UP000054270"/>
    </source>
</evidence>
<dbReference type="EMBL" id="KN817584">
    <property type="protein sequence ID" value="KJA18864.1"/>
    <property type="molecule type" value="Genomic_DNA"/>
</dbReference>
<feature type="region of interest" description="Disordered" evidence="1">
    <location>
        <begin position="1"/>
        <end position="51"/>
    </location>
</feature>
<keyword evidence="3" id="KW-1185">Reference proteome</keyword>
<gene>
    <name evidence="2" type="ORF">HYPSUDRAFT_914975</name>
</gene>
<name>A0A0D2NJ03_HYPSF</name>
<feature type="compositionally biased region" description="Polar residues" evidence="1">
    <location>
        <begin position="1"/>
        <end position="37"/>
    </location>
</feature>
<evidence type="ECO:0000256" key="1">
    <source>
        <dbReference type="SAM" id="MobiDB-lite"/>
    </source>
</evidence>
<evidence type="ECO:0000313" key="2">
    <source>
        <dbReference type="EMBL" id="KJA18864.1"/>
    </source>
</evidence>
<proteinExistence type="predicted"/>
<organism evidence="2 3">
    <name type="scientific">Hypholoma sublateritium (strain FD-334 SS-4)</name>
    <dbReference type="NCBI Taxonomy" id="945553"/>
    <lineage>
        <taxon>Eukaryota</taxon>
        <taxon>Fungi</taxon>
        <taxon>Dikarya</taxon>
        <taxon>Basidiomycota</taxon>
        <taxon>Agaricomycotina</taxon>
        <taxon>Agaricomycetes</taxon>
        <taxon>Agaricomycetidae</taxon>
        <taxon>Agaricales</taxon>
        <taxon>Agaricineae</taxon>
        <taxon>Strophariaceae</taxon>
        <taxon>Hypholoma</taxon>
    </lineage>
</organism>
<feature type="region of interest" description="Disordered" evidence="1">
    <location>
        <begin position="66"/>
        <end position="86"/>
    </location>
</feature>
<protein>
    <submittedName>
        <fullName evidence="2">Uncharacterized protein</fullName>
    </submittedName>
</protein>
<reference evidence="3" key="1">
    <citation type="submission" date="2014-04" db="EMBL/GenBank/DDBJ databases">
        <title>Evolutionary Origins and Diversification of the Mycorrhizal Mutualists.</title>
        <authorList>
            <consortium name="DOE Joint Genome Institute"/>
            <consortium name="Mycorrhizal Genomics Consortium"/>
            <person name="Kohler A."/>
            <person name="Kuo A."/>
            <person name="Nagy L.G."/>
            <person name="Floudas D."/>
            <person name="Copeland A."/>
            <person name="Barry K.W."/>
            <person name="Cichocki N."/>
            <person name="Veneault-Fourrey C."/>
            <person name="LaButti K."/>
            <person name="Lindquist E.A."/>
            <person name="Lipzen A."/>
            <person name="Lundell T."/>
            <person name="Morin E."/>
            <person name="Murat C."/>
            <person name="Riley R."/>
            <person name="Ohm R."/>
            <person name="Sun H."/>
            <person name="Tunlid A."/>
            <person name="Henrissat B."/>
            <person name="Grigoriev I.V."/>
            <person name="Hibbett D.S."/>
            <person name="Martin F."/>
        </authorList>
    </citation>
    <scope>NUCLEOTIDE SEQUENCE [LARGE SCALE GENOMIC DNA]</scope>
    <source>
        <strain evidence="3">FD-334 SS-4</strain>
    </source>
</reference>
<accession>A0A0D2NJ03</accession>